<dbReference type="InParanoid" id="Q01VI0"/>
<accession>Q01VI0</accession>
<evidence type="ECO:0000256" key="3">
    <source>
        <dbReference type="ARBA" id="ARBA00022691"/>
    </source>
</evidence>
<organism evidence="4">
    <name type="scientific">Solibacter usitatus (strain Ellin6076)</name>
    <dbReference type="NCBI Taxonomy" id="234267"/>
    <lineage>
        <taxon>Bacteria</taxon>
        <taxon>Pseudomonadati</taxon>
        <taxon>Acidobacteriota</taxon>
        <taxon>Terriglobia</taxon>
        <taxon>Bryobacterales</taxon>
        <taxon>Solibacteraceae</taxon>
        <taxon>Candidatus Solibacter</taxon>
    </lineage>
</organism>
<dbReference type="InterPro" id="IPR029063">
    <property type="entry name" value="SAM-dependent_MTases_sf"/>
</dbReference>
<sequence>METTAQSSIRDLGASFRDPGGAVFLWDDRVFRAVNALGEEDLSAFLDAQSSRQAIDRGQVIATRRTSAEEAQALLGNPEVRSVFDSVAATALLEHERIAFPTFPYEWIPEMLHAAAGLTLDLAESLLADGIGLKDATPYNILFRGPAPIFIDVLSFERRRPGDPTWLPYAQFARTFLLPLLAHKRFGIGLDQILTTRRDGLEPEEVYRWAGPLQRLTPTFLSLVSLPTWLGGKQKRAPDANLYTRKTVDDSAKAEFILRSLLGGARRTLAKLAPTAGANSAWSDYMDSNLNYSADHFAAKQSFVSAALAEFAPKRVLDVGCNTGHFSAIAARAGAAVVSIDYDPVVLGQVWRQARAESLDILPLAVNLARPTPSTGWRNRECPSFLERARGGFDAVLMLAVIHHMLVTERVPLNDILKLAAELTRDILIVEFVSPEDAMFQRIVRGREELHQGLTNTVFEAACRQYFEILRVQHLEGATRWLYLLRKSR</sequence>
<dbReference type="STRING" id="234267.Acid_5386"/>
<dbReference type="GO" id="GO:0032259">
    <property type="term" value="P:methylation"/>
    <property type="evidence" value="ECO:0007669"/>
    <property type="project" value="UniProtKB-KW"/>
</dbReference>
<protein>
    <submittedName>
        <fullName evidence="4">Methyltransferase type 12</fullName>
    </submittedName>
</protein>
<dbReference type="OrthoDB" id="9765084at2"/>
<name>Q01VI0_SOLUE</name>
<gene>
    <name evidence="4" type="ordered locus">Acid_5386</name>
</gene>
<dbReference type="AlphaFoldDB" id="Q01VI0"/>
<dbReference type="Pfam" id="PF13489">
    <property type="entry name" value="Methyltransf_23"/>
    <property type="match status" value="1"/>
</dbReference>
<dbReference type="CDD" id="cd02440">
    <property type="entry name" value="AdoMet_MTases"/>
    <property type="match status" value="1"/>
</dbReference>
<dbReference type="Gene3D" id="3.40.50.150">
    <property type="entry name" value="Vaccinia Virus protein VP39"/>
    <property type="match status" value="1"/>
</dbReference>
<keyword evidence="3" id="KW-0949">S-adenosyl-L-methionine</keyword>
<dbReference type="EMBL" id="CP000473">
    <property type="protein sequence ID" value="ABJ86335.1"/>
    <property type="molecule type" value="Genomic_DNA"/>
</dbReference>
<keyword evidence="2 4" id="KW-0808">Transferase</keyword>
<dbReference type="KEGG" id="sus:Acid_5386"/>
<dbReference type="SUPFAM" id="SSF53335">
    <property type="entry name" value="S-adenosyl-L-methionine-dependent methyltransferases"/>
    <property type="match status" value="1"/>
</dbReference>
<dbReference type="eggNOG" id="COG2264">
    <property type="taxonomic scope" value="Bacteria"/>
</dbReference>
<evidence type="ECO:0000313" key="4">
    <source>
        <dbReference type="EMBL" id="ABJ86335.1"/>
    </source>
</evidence>
<proteinExistence type="predicted"/>
<evidence type="ECO:0000256" key="2">
    <source>
        <dbReference type="ARBA" id="ARBA00022679"/>
    </source>
</evidence>
<evidence type="ECO:0000256" key="1">
    <source>
        <dbReference type="ARBA" id="ARBA00022603"/>
    </source>
</evidence>
<dbReference type="PANTHER" id="PTHR43464:SF19">
    <property type="entry name" value="UBIQUINONE BIOSYNTHESIS O-METHYLTRANSFERASE, MITOCHONDRIAL"/>
    <property type="match status" value="1"/>
</dbReference>
<reference evidence="4" key="1">
    <citation type="submission" date="2006-10" db="EMBL/GenBank/DDBJ databases">
        <title>Complete sequence of Solibacter usitatus Ellin6076.</title>
        <authorList>
            <consortium name="US DOE Joint Genome Institute"/>
            <person name="Copeland A."/>
            <person name="Lucas S."/>
            <person name="Lapidus A."/>
            <person name="Barry K."/>
            <person name="Detter J.C."/>
            <person name="Glavina del Rio T."/>
            <person name="Hammon N."/>
            <person name="Israni S."/>
            <person name="Dalin E."/>
            <person name="Tice H."/>
            <person name="Pitluck S."/>
            <person name="Thompson L.S."/>
            <person name="Brettin T."/>
            <person name="Bruce D."/>
            <person name="Han C."/>
            <person name="Tapia R."/>
            <person name="Gilna P."/>
            <person name="Schmutz J."/>
            <person name="Larimer F."/>
            <person name="Land M."/>
            <person name="Hauser L."/>
            <person name="Kyrpides N."/>
            <person name="Mikhailova N."/>
            <person name="Janssen P.H."/>
            <person name="Kuske C.R."/>
            <person name="Richardson P."/>
        </authorList>
    </citation>
    <scope>NUCLEOTIDE SEQUENCE</scope>
    <source>
        <strain evidence="4">Ellin6076</strain>
    </source>
</reference>
<keyword evidence="1 4" id="KW-0489">Methyltransferase</keyword>
<dbReference type="HOGENOM" id="CLU_047692_0_0_0"/>
<dbReference type="GO" id="GO:0008168">
    <property type="term" value="F:methyltransferase activity"/>
    <property type="evidence" value="ECO:0007669"/>
    <property type="project" value="UniProtKB-KW"/>
</dbReference>
<dbReference type="PANTHER" id="PTHR43464">
    <property type="entry name" value="METHYLTRANSFERASE"/>
    <property type="match status" value="1"/>
</dbReference>